<evidence type="ECO:0000259" key="4">
    <source>
        <dbReference type="PROSITE" id="PS51294"/>
    </source>
</evidence>
<dbReference type="EMBL" id="SWLB01000009">
    <property type="protein sequence ID" value="KAF3334686.1"/>
    <property type="molecule type" value="Genomic_DNA"/>
</dbReference>
<gene>
    <name evidence="5" type="ORF">FCM35_KLT21290</name>
</gene>
<dbReference type="SMART" id="SM00717">
    <property type="entry name" value="SANT"/>
    <property type="match status" value="2"/>
</dbReference>
<feature type="domain" description="HTH myb-type" evidence="4">
    <location>
        <begin position="136"/>
        <end position="191"/>
    </location>
</feature>
<dbReference type="AlphaFoldDB" id="A0A833REP2"/>
<dbReference type="InterPro" id="IPR050560">
    <property type="entry name" value="MYB_TF"/>
</dbReference>
<comment type="caution">
    <text evidence="5">The sequence shown here is derived from an EMBL/GenBank/DDBJ whole genome shotgun (WGS) entry which is preliminary data.</text>
</comment>
<dbReference type="PROSITE" id="PS51294">
    <property type="entry name" value="HTH_MYB"/>
    <property type="match status" value="2"/>
</dbReference>
<organism evidence="5 6">
    <name type="scientific">Carex littledalei</name>
    <dbReference type="NCBI Taxonomy" id="544730"/>
    <lineage>
        <taxon>Eukaryota</taxon>
        <taxon>Viridiplantae</taxon>
        <taxon>Streptophyta</taxon>
        <taxon>Embryophyta</taxon>
        <taxon>Tracheophyta</taxon>
        <taxon>Spermatophyta</taxon>
        <taxon>Magnoliopsida</taxon>
        <taxon>Liliopsida</taxon>
        <taxon>Poales</taxon>
        <taxon>Cyperaceae</taxon>
        <taxon>Cyperoideae</taxon>
        <taxon>Cariceae</taxon>
        <taxon>Carex</taxon>
        <taxon>Carex subgen. Euthyceras</taxon>
    </lineage>
</organism>
<evidence type="ECO:0000313" key="5">
    <source>
        <dbReference type="EMBL" id="KAF3334686.1"/>
    </source>
</evidence>
<dbReference type="PROSITE" id="PS50090">
    <property type="entry name" value="MYB_LIKE"/>
    <property type="match status" value="2"/>
</dbReference>
<sequence>MDLDFGHLKPCMINNTQLVYLHDNIHQVNEGSINGVISGDCLYGTTPLETCYDQIAGCSFYQEGAFYNNAPMMMLQKIEDEAYNMAMVPSIMPNISFSSASSSTVMEDRFLGFRENGENKMVAKTVSRNLGKNKKKTNMVKGQWTLEEDRRLIKLVEKHGIRKWSHIAQMLPGRIGKQCRERWHNHLRPNIKKDSWTEEEDKVLIEAHKEVGNKWAEIAKRLPGRTENSLKNHWNTTKRRQFARRRTRTTKNSRGATNNTILQDYIRSLGIKNNNSMLSPTPAIPISIMPPGNGDMLKSAKVEKVEVEVEIEDNLLPFCDSFADMYSLLFDGNDGLLPEKCSSSFDITGNIVFDKIDEVMMEMAWDADEFVGNDIGMVVMPNDNEVVVKKEMDLMEMISHSSGTSNCVGYS</sequence>
<dbReference type="Pfam" id="PF13921">
    <property type="entry name" value="Myb_DNA-bind_6"/>
    <property type="match status" value="1"/>
</dbReference>
<dbReference type="InterPro" id="IPR009057">
    <property type="entry name" value="Homeodomain-like_sf"/>
</dbReference>
<feature type="domain" description="Myb-like" evidence="3">
    <location>
        <begin position="188"/>
        <end position="238"/>
    </location>
</feature>
<accession>A0A833REP2</accession>
<dbReference type="GO" id="GO:0000978">
    <property type="term" value="F:RNA polymerase II cis-regulatory region sequence-specific DNA binding"/>
    <property type="evidence" value="ECO:0007669"/>
    <property type="project" value="TreeGrafter"/>
</dbReference>
<dbReference type="Gene3D" id="1.10.10.60">
    <property type="entry name" value="Homeodomain-like"/>
    <property type="match status" value="2"/>
</dbReference>
<dbReference type="FunFam" id="1.10.10.60:FF:000010">
    <property type="entry name" value="Transcriptional activator Myb isoform A"/>
    <property type="match status" value="1"/>
</dbReference>
<dbReference type="GO" id="GO:0005634">
    <property type="term" value="C:nucleus"/>
    <property type="evidence" value="ECO:0007669"/>
    <property type="project" value="TreeGrafter"/>
</dbReference>
<protein>
    <submittedName>
        <fullName evidence="5">Transcription factor MYB98</fullName>
    </submittedName>
</protein>
<evidence type="ECO:0000313" key="6">
    <source>
        <dbReference type="Proteomes" id="UP000623129"/>
    </source>
</evidence>
<dbReference type="Proteomes" id="UP000623129">
    <property type="component" value="Unassembled WGS sequence"/>
</dbReference>
<evidence type="ECO:0000256" key="1">
    <source>
        <dbReference type="ARBA" id="ARBA00022737"/>
    </source>
</evidence>
<dbReference type="PANTHER" id="PTHR45614:SF285">
    <property type="entry name" value="TRANSCRIPTION FACTOR MYB98"/>
    <property type="match status" value="1"/>
</dbReference>
<dbReference type="InterPro" id="IPR001005">
    <property type="entry name" value="SANT/Myb"/>
</dbReference>
<evidence type="ECO:0000259" key="3">
    <source>
        <dbReference type="PROSITE" id="PS50090"/>
    </source>
</evidence>
<dbReference type="CDD" id="cd00167">
    <property type="entry name" value="SANT"/>
    <property type="match status" value="2"/>
</dbReference>
<dbReference type="GO" id="GO:0000981">
    <property type="term" value="F:DNA-binding transcription factor activity, RNA polymerase II-specific"/>
    <property type="evidence" value="ECO:0007669"/>
    <property type="project" value="TreeGrafter"/>
</dbReference>
<evidence type="ECO:0000256" key="2">
    <source>
        <dbReference type="ARBA" id="ARBA00023125"/>
    </source>
</evidence>
<dbReference type="OrthoDB" id="2143914at2759"/>
<dbReference type="SUPFAM" id="SSF46689">
    <property type="entry name" value="Homeodomain-like"/>
    <property type="match status" value="1"/>
</dbReference>
<proteinExistence type="predicted"/>
<dbReference type="PANTHER" id="PTHR45614">
    <property type="entry name" value="MYB PROTEIN-RELATED"/>
    <property type="match status" value="1"/>
</dbReference>
<feature type="domain" description="Myb-like" evidence="3">
    <location>
        <begin position="136"/>
        <end position="187"/>
    </location>
</feature>
<keyword evidence="1" id="KW-0677">Repeat</keyword>
<name>A0A833REP2_9POAL</name>
<feature type="domain" description="HTH myb-type" evidence="4">
    <location>
        <begin position="192"/>
        <end position="242"/>
    </location>
</feature>
<keyword evidence="6" id="KW-1185">Reference proteome</keyword>
<keyword evidence="2" id="KW-0238">DNA-binding</keyword>
<reference evidence="5" key="1">
    <citation type="submission" date="2020-01" db="EMBL/GenBank/DDBJ databases">
        <title>Genome sequence of Kobresia littledalei, the first chromosome-level genome in the family Cyperaceae.</title>
        <authorList>
            <person name="Qu G."/>
        </authorList>
    </citation>
    <scope>NUCLEOTIDE SEQUENCE</scope>
    <source>
        <strain evidence="5">C.B.Clarke</strain>
        <tissue evidence="5">Leaf</tissue>
    </source>
</reference>
<dbReference type="InterPro" id="IPR017930">
    <property type="entry name" value="Myb_dom"/>
</dbReference>